<sequence>MEPEKFENRVKKVLGEREIKPSAAGWEKLEQRLNKNRKKRPFLLWMSSAAAIAAIFFVLGSYFNSPMPSEEPQIVEEPVQEPVLEKKQDEPEMIRVAVSEEKKEIKEDKRLSAERGVKNAIFEAPVSKPSAEIAEVSEEASEEPEAVTEKFPGLLEEIQTELAAGEIPQDVSEHEIEALLLLATAELEADPVYSVNPDELLDQVEYELDQSFRQKVFEVVKEGLLKAKTAVASDF</sequence>
<dbReference type="RefSeq" id="WP_097054559.1">
    <property type="nucleotide sequence ID" value="NZ_OCMF01000001.1"/>
</dbReference>
<keyword evidence="1" id="KW-0812">Transmembrane</keyword>
<protein>
    <submittedName>
        <fullName evidence="2">Uncharacterized protein</fullName>
    </submittedName>
</protein>
<dbReference type="Proteomes" id="UP000219193">
    <property type="component" value="Unassembled WGS sequence"/>
</dbReference>
<dbReference type="OrthoDB" id="1247025at2"/>
<keyword evidence="3" id="KW-1185">Reference proteome</keyword>
<dbReference type="EMBL" id="OCMF01000001">
    <property type="protein sequence ID" value="SOC78760.1"/>
    <property type="molecule type" value="Genomic_DNA"/>
</dbReference>
<dbReference type="AlphaFoldDB" id="A0A285X064"/>
<reference evidence="3" key="1">
    <citation type="submission" date="2017-09" db="EMBL/GenBank/DDBJ databases">
        <authorList>
            <person name="Varghese N."/>
            <person name="Submissions S."/>
        </authorList>
    </citation>
    <scope>NUCLEOTIDE SEQUENCE [LARGE SCALE GENOMIC DNA]</scope>
    <source>
        <strain evidence="3">CGMCC 1.12641</strain>
    </source>
</reference>
<proteinExistence type="predicted"/>
<keyword evidence="1" id="KW-1133">Transmembrane helix</keyword>
<name>A0A285X064_9FLAO</name>
<gene>
    <name evidence="2" type="ORF">SAMN06296241_0276</name>
</gene>
<accession>A0A285X064</accession>
<evidence type="ECO:0000313" key="3">
    <source>
        <dbReference type="Proteomes" id="UP000219193"/>
    </source>
</evidence>
<evidence type="ECO:0000256" key="1">
    <source>
        <dbReference type="SAM" id="Phobius"/>
    </source>
</evidence>
<evidence type="ECO:0000313" key="2">
    <source>
        <dbReference type="EMBL" id="SOC78760.1"/>
    </source>
</evidence>
<organism evidence="2 3">
    <name type="scientific">Salinimicrobium sediminis</name>
    <dbReference type="NCBI Taxonomy" id="1343891"/>
    <lineage>
        <taxon>Bacteria</taxon>
        <taxon>Pseudomonadati</taxon>
        <taxon>Bacteroidota</taxon>
        <taxon>Flavobacteriia</taxon>
        <taxon>Flavobacteriales</taxon>
        <taxon>Flavobacteriaceae</taxon>
        <taxon>Salinimicrobium</taxon>
    </lineage>
</organism>
<keyword evidence="1" id="KW-0472">Membrane</keyword>
<feature type="transmembrane region" description="Helical" evidence="1">
    <location>
        <begin position="42"/>
        <end position="63"/>
    </location>
</feature>